<protein>
    <submittedName>
        <fullName evidence="2">10356_t:CDS:1</fullName>
    </submittedName>
</protein>
<feature type="compositionally biased region" description="Polar residues" evidence="1">
    <location>
        <begin position="31"/>
        <end position="44"/>
    </location>
</feature>
<gene>
    <name evidence="2" type="ORF">AGERDE_LOCUS11601</name>
</gene>
<evidence type="ECO:0000313" key="2">
    <source>
        <dbReference type="EMBL" id="CAG8655945.1"/>
    </source>
</evidence>
<sequence length="44" mass="4916">MTVSTSDNHQPETVENKLMSPEETPRDQTQLRKVSNLGSIDSTN</sequence>
<accession>A0A9N9E0G7</accession>
<dbReference type="Proteomes" id="UP000789831">
    <property type="component" value="Unassembled WGS sequence"/>
</dbReference>
<feature type="non-terminal residue" evidence="2">
    <location>
        <position position="44"/>
    </location>
</feature>
<evidence type="ECO:0000313" key="3">
    <source>
        <dbReference type="Proteomes" id="UP000789831"/>
    </source>
</evidence>
<name>A0A9N9E0G7_9GLOM</name>
<organism evidence="2 3">
    <name type="scientific">Ambispora gerdemannii</name>
    <dbReference type="NCBI Taxonomy" id="144530"/>
    <lineage>
        <taxon>Eukaryota</taxon>
        <taxon>Fungi</taxon>
        <taxon>Fungi incertae sedis</taxon>
        <taxon>Mucoromycota</taxon>
        <taxon>Glomeromycotina</taxon>
        <taxon>Glomeromycetes</taxon>
        <taxon>Archaeosporales</taxon>
        <taxon>Ambisporaceae</taxon>
        <taxon>Ambispora</taxon>
    </lineage>
</organism>
<proteinExistence type="predicted"/>
<evidence type="ECO:0000256" key="1">
    <source>
        <dbReference type="SAM" id="MobiDB-lite"/>
    </source>
</evidence>
<feature type="region of interest" description="Disordered" evidence="1">
    <location>
        <begin position="1"/>
        <end position="44"/>
    </location>
</feature>
<dbReference type="EMBL" id="CAJVPL010005231">
    <property type="protein sequence ID" value="CAG8655945.1"/>
    <property type="molecule type" value="Genomic_DNA"/>
</dbReference>
<keyword evidence="3" id="KW-1185">Reference proteome</keyword>
<reference evidence="2" key="1">
    <citation type="submission" date="2021-06" db="EMBL/GenBank/DDBJ databases">
        <authorList>
            <person name="Kallberg Y."/>
            <person name="Tangrot J."/>
            <person name="Rosling A."/>
        </authorList>
    </citation>
    <scope>NUCLEOTIDE SEQUENCE</scope>
    <source>
        <strain evidence="2">MT106</strain>
    </source>
</reference>
<comment type="caution">
    <text evidence="2">The sequence shown here is derived from an EMBL/GenBank/DDBJ whole genome shotgun (WGS) entry which is preliminary data.</text>
</comment>
<dbReference type="AlphaFoldDB" id="A0A9N9E0G7"/>